<evidence type="ECO:0008006" key="4">
    <source>
        <dbReference type="Google" id="ProtNLM"/>
    </source>
</evidence>
<name>A0A4Y8SA06_9SPHI</name>
<dbReference type="SUPFAM" id="SSF49464">
    <property type="entry name" value="Carboxypeptidase regulatory domain-like"/>
    <property type="match status" value="1"/>
</dbReference>
<gene>
    <name evidence="2" type="ORF">E2R66_17945</name>
</gene>
<dbReference type="OrthoDB" id="5505971at2"/>
<comment type="caution">
    <text evidence="2">The sequence shown here is derived from an EMBL/GenBank/DDBJ whole genome shotgun (WGS) entry which is preliminary data.</text>
</comment>
<dbReference type="Gene3D" id="2.60.40.1120">
    <property type="entry name" value="Carboxypeptidase-like, regulatory domain"/>
    <property type="match status" value="1"/>
</dbReference>
<feature type="signal peptide" evidence="1">
    <location>
        <begin position="1"/>
        <end position="25"/>
    </location>
</feature>
<feature type="chain" id="PRO_5021377622" description="Carboxypeptidase-like regulatory domain-containing protein" evidence="1">
    <location>
        <begin position="26"/>
        <end position="577"/>
    </location>
</feature>
<dbReference type="EMBL" id="SOZE01000019">
    <property type="protein sequence ID" value="TFF35798.1"/>
    <property type="molecule type" value="Genomic_DNA"/>
</dbReference>
<keyword evidence="3" id="KW-1185">Reference proteome</keyword>
<evidence type="ECO:0000313" key="3">
    <source>
        <dbReference type="Proteomes" id="UP000297540"/>
    </source>
</evidence>
<accession>A0A4Y8SA06</accession>
<sequence>MLLQKRLLLFISFALSMALSQRLCAQSLLGRSISIHIKNRPVGLMLKTIEEKGKFYFSYNSNLLKADSLVSLDADNWTIKEVLDKLLMRRFEYKEATDFIILRYAPLQLNLLTEKTATEGEEFVINGFIVDEHSGKKLPNASVYERNLLQSTLTDANGFFELKLRDAGSQVQVTISKELYKDTTITFLRDVDIHRVTGKSVLYYALNDDPDGIETTSLGKLFLSTKQKIQAANLKGLIANAPFQASAIPNVSTHGAMNGQIVNTVSLNAVGGYNAGVNGAEIGIIFNLDQGNVRSFQFAGAFNVVGGNVGGVQIAGLYNNVLGSVNAVQLAIIRNRVKQNLNGVQVSLLNSVRGRVSGVQVAPLGNIAIKNVNGIQVAAIGNVAGSKFEGIQLGGLFNYAKNLRGLQLGLINIADTSRGFSVGLLNIVRNGYHKVTLSTNETLDANLTLKSGSEKFYTLYTGGARLRQNAKIYGMGMGFGTVLGLSKWLNFNPELSSRYLYQGTWHYTNLLNRFDANLNIRLGKGITLIGGPSANLYYTGQHNAIPGYALLQDLHPKFNPGKNANWFMGWNVGLNIF</sequence>
<proteinExistence type="predicted"/>
<evidence type="ECO:0000313" key="2">
    <source>
        <dbReference type="EMBL" id="TFF35798.1"/>
    </source>
</evidence>
<protein>
    <recommendedName>
        <fullName evidence="4">Carboxypeptidase-like regulatory domain-containing protein</fullName>
    </recommendedName>
</protein>
<organism evidence="2 3">
    <name type="scientific">Mucilaginibacter psychrotolerans</name>
    <dbReference type="NCBI Taxonomy" id="1524096"/>
    <lineage>
        <taxon>Bacteria</taxon>
        <taxon>Pseudomonadati</taxon>
        <taxon>Bacteroidota</taxon>
        <taxon>Sphingobacteriia</taxon>
        <taxon>Sphingobacteriales</taxon>
        <taxon>Sphingobacteriaceae</taxon>
        <taxon>Mucilaginibacter</taxon>
    </lineage>
</organism>
<dbReference type="AlphaFoldDB" id="A0A4Y8SA06"/>
<reference evidence="2 3" key="1">
    <citation type="journal article" date="2017" name="Int. J. Syst. Evol. Microbiol.">
        <title>Mucilaginibacterpsychrotolerans sp. nov., isolated from peatlands.</title>
        <authorList>
            <person name="Deng Y."/>
            <person name="Shen L."/>
            <person name="Xu B."/>
            <person name="Liu Y."/>
            <person name="Gu Z."/>
            <person name="Liu H."/>
            <person name="Zhou Y."/>
        </authorList>
    </citation>
    <scope>NUCLEOTIDE SEQUENCE [LARGE SCALE GENOMIC DNA]</scope>
    <source>
        <strain evidence="2 3">NH7-4</strain>
    </source>
</reference>
<dbReference type="InterPro" id="IPR008969">
    <property type="entry name" value="CarboxyPept-like_regulatory"/>
</dbReference>
<dbReference type="Proteomes" id="UP000297540">
    <property type="component" value="Unassembled WGS sequence"/>
</dbReference>
<evidence type="ECO:0000256" key="1">
    <source>
        <dbReference type="SAM" id="SignalP"/>
    </source>
</evidence>
<dbReference type="RefSeq" id="WP_133233077.1">
    <property type="nucleotide sequence ID" value="NZ_SOZE01000019.1"/>
</dbReference>
<keyword evidence="1" id="KW-0732">Signal</keyword>